<dbReference type="Gene3D" id="3.10.129.10">
    <property type="entry name" value="Hotdog Thioesterase"/>
    <property type="match status" value="1"/>
</dbReference>
<organism evidence="1 2">
    <name type="scientific">Rhizobium etli</name>
    <dbReference type="NCBI Taxonomy" id="29449"/>
    <lineage>
        <taxon>Bacteria</taxon>
        <taxon>Pseudomonadati</taxon>
        <taxon>Pseudomonadota</taxon>
        <taxon>Alphaproteobacteria</taxon>
        <taxon>Hyphomicrobiales</taxon>
        <taxon>Rhizobiaceae</taxon>
        <taxon>Rhizobium/Agrobacterium group</taxon>
        <taxon>Rhizobium</taxon>
    </lineage>
</organism>
<name>A0AAN1BMM2_RHIET</name>
<dbReference type="EMBL" id="CP020911">
    <property type="protein sequence ID" value="ARQ13821.1"/>
    <property type="molecule type" value="Genomic_DNA"/>
</dbReference>
<evidence type="ECO:0000313" key="2">
    <source>
        <dbReference type="Proteomes" id="UP000194159"/>
    </source>
</evidence>
<dbReference type="CDD" id="cd00586">
    <property type="entry name" value="4HBT"/>
    <property type="match status" value="1"/>
</dbReference>
<dbReference type="SUPFAM" id="SSF54637">
    <property type="entry name" value="Thioesterase/thiol ester dehydrase-isomerase"/>
    <property type="match status" value="1"/>
</dbReference>
<dbReference type="RefSeq" id="WP_157700473.1">
    <property type="nucleotide sequence ID" value="NZ_CP020911.1"/>
</dbReference>
<dbReference type="Pfam" id="PF13279">
    <property type="entry name" value="4HBT_2"/>
    <property type="match status" value="1"/>
</dbReference>
<dbReference type="InterPro" id="IPR029069">
    <property type="entry name" value="HotDog_dom_sf"/>
</dbReference>
<dbReference type="AlphaFoldDB" id="A0AAN1BMM2"/>
<accession>A0AAN1BMM2</accession>
<geneLocation type="plasmid" evidence="2">
    <name>pretnxc12e</name>
</geneLocation>
<reference evidence="1 2" key="1">
    <citation type="submission" date="2017-04" db="EMBL/GenBank/DDBJ databases">
        <title>Complete genome sequences of Rhizobium genomic linages associated to common bean (phaseolus vulgaris).</title>
        <authorList>
            <person name="Santamaria R.I."/>
            <person name="Bustos P."/>
            <person name="Perez-Carrascal O."/>
            <person name="Martinez-Flores I."/>
            <person name="Juarez S."/>
            <person name="Lozano L."/>
            <person name="Miranda F."/>
            <person name="Vinuesa P."/>
            <person name="Martinez-Romero E."/>
            <person name="Cevallos M.A."/>
            <person name="Romero D."/>
            <person name="Davila G."/>
            <person name="Gonzalez V."/>
        </authorList>
    </citation>
    <scope>NUCLEOTIDE SEQUENCE [LARGE SCALE GENOMIC DNA]</scope>
    <source>
        <strain evidence="1 2">NXC12</strain>
        <plasmid evidence="2">pretnxc12e</plasmid>
    </source>
</reference>
<evidence type="ECO:0000313" key="1">
    <source>
        <dbReference type="EMBL" id="ARQ13821.1"/>
    </source>
</evidence>
<dbReference type="Proteomes" id="UP000194159">
    <property type="component" value="Plasmid pRetNXC12e"/>
</dbReference>
<keyword evidence="1" id="KW-0614">Plasmid</keyword>
<proteinExistence type="predicted"/>
<protein>
    <submittedName>
        <fullName evidence="1">Thioesterase superfamily protein</fullName>
    </submittedName>
</protein>
<gene>
    <name evidence="1" type="ORF">NXC12_PE00224</name>
</gene>
<sequence length="136" mass="15180">MLETVVGADWLDELDHVSFLQHQRVADQATEILWEAAGGPPFTATSPVALVMVDVHTRYARELRLGDVVAVHTNVTKYDHRRLWLTHSLVCEGAVATTVDILALCFDAGCRRAALWPEGMVAKFQQWCVESCMTIE</sequence>